<dbReference type="SUPFAM" id="SSF56300">
    <property type="entry name" value="Metallo-dependent phosphatases"/>
    <property type="match status" value="1"/>
</dbReference>
<dbReference type="Proteomes" id="UP000004923">
    <property type="component" value="Unassembled WGS sequence"/>
</dbReference>
<organism evidence="1 2">
    <name type="scientific">Phascolarctobacterium succinatutens YIT 12067</name>
    <dbReference type="NCBI Taxonomy" id="626939"/>
    <lineage>
        <taxon>Bacteria</taxon>
        <taxon>Bacillati</taxon>
        <taxon>Bacillota</taxon>
        <taxon>Negativicutes</taxon>
        <taxon>Acidaminococcales</taxon>
        <taxon>Acidaminococcaceae</taxon>
        <taxon>Phascolarctobacterium</taxon>
    </lineage>
</organism>
<evidence type="ECO:0000313" key="2">
    <source>
        <dbReference type="Proteomes" id="UP000004923"/>
    </source>
</evidence>
<reference evidence="1 2" key="1">
    <citation type="submission" date="2011-01" db="EMBL/GenBank/DDBJ databases">
        <authorList>
            <person name="Weinstock G."/>
            <person name="Sodergren E."/>
            <person name="Clifton S."/>
            <person name="Fulton L."/>
            <person name="Fulton B."/>
            <person name="Courtney L."/>
            <person name="Fronick C."/>
            <person name="Harrison M."/>
            <person name="Strong C."/>
            <person name="Farmer C."/>
            <person name="Delahaunty K."/>
            <person name="Markovic C."/>
            <person name="Hall O."/>
            <person name="Minx P."/>
            <person name="Tomlinson C."/>
            <person name="Mitreva M."/>
            <person name="Hou S."/>
            <person name="Chen J."/>
            <person name="Wollam A."/>
            <person name="Pepin K.H."/>
            <person name="Johnson M."/>
            <person name="Bhonagiri V."/>
            <person name="Zhang X."/>
            <person name="Suruliraj S."/>
            <person name="Warren W."/>
            <person name="Chinwalla A."/>
            <person name="Mardis E.R."/>
            <person name="Wilson R.K."/>
        </authorList>
    </citation>
    <scope>NUCLEOTIDE SEQUENCE [LARGE SCALE GENOMIC DNA]</scope>
    <source>
        <strain evidence="1 2">YIT 12067</strain>
    </source>
</reference>
<dbReference type="eggNOG" id="COG0639">
    <property type="taxonomic scope" value="Bacteria"/>
</dbReference>
<keyword evidence="2" id="KW-1185">Reference proteome</keyword>
<dbReference type="HOGENOM" id="CLU_1561465_0_0_9"/>
<dbReference type="OrthoDB" id="9805698at2"/>
<accession>E8LB96</accession>
<evidence type="ECO:0008006" key="3">
    <source>
        <dbReference type="Google" id="ProtNLM"/>
    </source>
</evidence>
<dbReference type="RefSeq" id="WP_009144503.1">
    <property type="nucleotide sequence ID" value="NZ_GL830847.1"/>
</dbReference>
<sequence length="171" mass="18893">MQLATLDNVTLLEGNHEANLRDYGLPDGVASKEFRMHTAPELAQAGLSRKAVYNFYRKLSQCFCYTYQGKKVLVSHGGLARMPENLSLVATAELVYGTGVYEDALDVDICFAKHAAADEYQVHGYRNYEGVTAEVNEHCFNLDGAVEMGGQLRELELSEDGFVTKMIASSK</sequence>
<dbReference type="Gene3D" id="3.60.21.10">
    <property type="match status" value="1"/>
</dbReference>
<dbReference type="InterPro" id="IPR029052">
    <property type="entry name" value="Metallo-depent_PP-like"/>
</dbReference>
<proteinExistence type="predicted"/>
<evidence type="ECO:0000313" key="1">
    <source>
        <dbReference type="EMBL" id="EFY05897.1"/>
    </source>
</evidence>
<comment type="caution">
    <text evidence="1">The sequence shown here is derived from an EMBL/GenBank/DDBJ whole genome shotgun (WGS) entry which is preliminary data.</text>
</comment>
<dbReference type="EMBL" id="AEVN01000005">
    <property type="protein sequence ID" value="EFY05897.1"/>
    <property type="molecule type" value="Genomic_DNA"/>
</dbReference>
<name>E8LB96_9FIRM</name>
<protein>
    <recommendedName>
        <fullName evidence="3">Calcineurin-like phosphoesterase domain-containing protein</fullName>
    </recommendedName>
</protein>
<dbReference type="AlphaFoldDB" id="E8LB96"/>
<gene>
    <name evidence="1" type="ORF">HMPREF9443_00105</name>
</gene>